<dbReference type="RefSeq" id="WP_139177537.1">
    <property type="nucleotide sequence ID" value="NZ_FNTX01000001.1"/>
</dbReference>
<reference evidence="7" key="1">
    <citation type="submission" date="2016-10" db="EMBL/GenBank/DDBJ databases">
        <authorList>
            <person name="Varghese N."/>
            <person name="Submissions S."/>
        </authorList>
    </citation>
    <scope>NUCLEOTIDE SEQUENCE [LARGE SCALE GENOMIC DNA]</scope>
    <source>
        <strain evidence="7">DSM 21368</strain>
    </source>
</reference>
<gene>
    <name evidence="6" type="ORF">SAMN04488554_0362</name>
</gene>
<evidence type="ECO:0000313" key="7">
    <source>
        <dbReference type="Proteomes" id="UP000199220"/>
    </source>
</evidence>
<dbReference type="GO" id="GO:0003700">
    <property type="term" value="F:DNA-binding transcription factor activity"/>
    <property type="evidence" value="ECO:0007669"/>
    <property type="project" value="TreeGrafter"/>
</dbReference>
<dbReference type="PROSITE" id="PS50977">
    <property type="entry name" value="HTH_TETR_2"/>
    <property type="match status" value="1"/>
</dbReference>
<dbReference type="InterPro" id="IPR050109">
    <property type="entry name" value="HTH-type_TetR-like_transc_reg"/>
</dbReference>
<keyword evidence="7" id="KW-1185">Reference proteome</keyword>
<evidence type="ECO:0000313" key="6">
    <source>
        <dbReference type="EMBL" id="SED65676.1"/>
    </source>
</evidence>
<dbReference type="InterPro" id="IPR001647">
    <property type="entry name" value="HTH_TetR"/>
</dbReference>
<dbReference type="GO" id="GO:0000976">
    <property type="term" value="F:transcription cis-regulatory region binding"/>
    <property type="evidence" value="ECO:0007669"/>
    <property type="project" value="TreeGrafter"/>
</dbReference>
<dbReference type="STRING" id="648782.SAMN04488554_0362"/>
<proteinExistence type="predicted"/>
<evidence type="ECO:0000256" key="1">
    <source>
        <dbReference type="ARBA" id="ARBA00023015"/>
    </source>
</evidence>
<evidence type="ECO:0000259" key="5">
    <source>
        <dbReference type="PROSITE" id="PS50977"/>
    </source>
</evidence>
<dbReference type="Gene3D" id="1.10.357.10">
    <property type="entry name" value="Tetracycline Repressor, domain 2"/>
    <property type="match status" value="1"/>
</dbReference>
<keyword evidence="3" id="KW-0804">Transcription</keyword>
<dbReference type="OrthoDB" id="9806334at2"/>
<dbReference type="SUPFAM" id="SSF46689">
    <property type="entry name" value="Homeodomain-like"/>
    <property type="match status" value="1"/>
</dbReference>
<feature type="DNA-binding region" description="H-T-H motif" evidence="4">
    <location>
        <begin position="28"/>
        <end position="47"/>
    </location>
</feature>
<name>A0A1H5CG87_9MICO</name>
<sequence>MPPPPAARAKVLHAFAEILVSQGERAATLDAVAERAGVSKGGLLYHFPTKEALVEGIAAYLGELVAADTEQMRADPEGPVAYLVRTSAHADSEFELIYGAVATLARGSHAGAAEALVRAQASWKETLAEGVPHPTLVRALVHMADGLAADAEVRRAAGHPPLAASEVEDLVTLAQEIADLRS</sequence>
<dbReference type="Pfam" id="PF00440">
    <property type="entry name" value="TetR_N"/>
    <property type="match status" value="1"/>
</dbReference>
<dbReference type="PANTHER" id="PTHR30055:SF234">
    <property type="entry name" value="HTH-TYPE TRANSCRIPTIONAL REGULATOR BETI"/>
    <property type="match status" value="1"/>
</dbReference>
<keyword evidence="2 4" id="KW-0238">DNA-binding</keyword>
<dbReference type="PANTHER" id="PTHR30055">
    <property type="entry name" value="HTH-TYPE TRANSCRIPTIONAL REGULATOR RUTR"/>
    <property type="match status" value="1"/>
</dbReference>
<dbReference type="Proteomes" id="UP000199220">
    <property type="component" value="Unassembled WGS sequence"/>
</dbReference>
<evidence type="ECO:0000256" key="3">
    <source>
        <dbReference type="ARBA" id="ARBA00023163"/>
    </source>
</evidence>
<protein>
    <submittedName>
        <fullName evidence="6">DNA-binding transcriptional regulator, AcrR family</fullName>
    </submittedName>
</protein>
<dbReference type="InterPro" id="IPR009057">
    <property type="entry name" value="Homeodomain-like_sf"/>
</dbReference>
<keyword evidence="1" id="KW-0805">Transcription regulation</keyword>
<feature type="domain" description="HTH tetR-type" evidence="5">
    <location>
        <begin position="5"/>
        <end position="65"/>
    </location>
</feature>
<dbReference type="EMBL" id="FNTX01000001">
    <property type="protein sequence ID" value="SED65676.1"/>
    <property type="molecule type" value="Genomic_DNA"/>
</dbReference>
<evidence type="ECO:0000256" key="4">
    <source>
        <dbReference type="PROSITE-ProRule" id="PRU00335"/>
    </source>
</evidence>
<organism evidence="6 7">
    <name type="scientific">Ruania alba</name>
    <dbReference type="NCBI Taxonomy" id="648782"/>
    <lineage>
        <taxon>Bacteria</taxon>
        <taxon>Bacillati</taxon>
        <taxon>Actinomycetota</taxon>
        <taxon>Actinomycetes</taxon>
        <taxon>Micrococcales</taxon>
        <taxon>Ruaniaceae</taxon>
        <taxon>Ruania</taxon>
    </lineage>
</organism>
<dbReference type="PRINTS" id="PR00455">
    <property type="entry name" value="HTHTETR"/>
</dbReference>
<accession>A0A1H5CG87</accession>
<dbReference type="AlphaFoldDB" id="A0A1H5CG87"/>
<evidence type="ECO:0000256" key="2">
    <source>
        <dbReference type="ARBA" id="ARBA00023125"/>
    </source>
</evidence>